<evidence type="ECO:0000313" key="3">
    <source>
        <dbReference type="WBParaSite" id="nRc.2.0.1.t03153-RA"/>
    </source>
</evidence>
<organism evidence="2 3">
    <name type="scientific">Romanomermis culicivorax</name>
    <name type="common">Nematode worm</name>
    <dbReference type="NCBI Taxonomy" id="13658"/>
    <lineage>
        <taxon>Eukaryota</taxon>
        <taxon>Metazoa</taxon>
        <taxon>Ecdysozoa</taxon>
        <taxon>Nematoda</taxon>
        <taxon>Enoplea</taxon>
        <taxon>Dorylaimia</taxon>
        <taxon>Mermithida</taxon>
        <taxon>Mermithoidea</taxon>
        <taxon>Mermithidae</taxon>
        <taxon>Romanomermis</taxon>
    </lineage>
</organism>
<feature type="compositionally biased region" description="Polar residues" evidence="1">
    <location>
        <begin position="72"/>
        <end position="82"/>
    </location>
</feature>
<proteinExistence type="predicted"/>
<dbReference type="WBParaSite" id="nRc.2.0.1.t03153-RA">
    <property type="protein sequence ID" value="nRc.2.0.1.t03153-RA"/>
    <property type="gene ID" value="nRc.2.0.1.g03153"/>
</dbReference>
<sequence length="136" mass="14810">MVVRDLMSSSTVIDFARSSEVTISKAQAVSLPFRNDNLTQLRPSVETFVDSVDGGVVIERERGSTAKKRPSATATDVESPKTSAAVANLLRNDSQKNSADVEHKVLVSPRIGQVEMVHLEEDDAKKKRCGHCCVVQ</sequence>
<reference evidence="3" key="1">
    <citation type="submission" date="2022-11" db="UniProtKB">
        <authorList>
            <consortium name="WormBaseParasite"/>
        </authorList>
    </citation>
    <scope>IDENTIFICATION</scope>
</reference>
<accession>A0A915HMG6</accession>
<feature type="region of interest" description="Disordered" evidence="1">
    <location>
        <begin position="61"/>
        <end position="82"/>
    </location>
</feature>
<protein>
    <submittedName>
        <fullName evidence="3">Uncharacterized protein</fullName>
    </submittedName>
</protein>
<evidence type="ECO:0000313" key="2">
    <source>
        <dbReference type="Proteomes" id="UP000887565"/>
    </source>
</evidence>
<dbReference type="Proteomes" id="UP000887565">
    <property type="component" value="Unplaced"/>
</dbReference>
<evidence type="ECO:0000256" key="1">
    <source>
        <dbReference type="SAM" id="MobiDB-lite"/>
    </source>
</evidence>
<keyword evidence="2" id="KW-1185">Reference proteome</keyword>
<name>A0A915HMG6_ROMCU</name>
<dbReference type="AlphaFoldDB" id="A0A915HMG6"/>